<dbReference type="Pfam" id="PF13375">
    <property type="entry name" value="RnfC_N"/>
    <property type="match status" value="1"/>
</dbReference>
<reference evidence="9" key="1">
    <citation type="submission" date="2020-10" db="EMBL/GenBank/DDBJ databases">
        <authorList>
            <person name="Gilroy R."/>
        </authorList>
    </citation>
    <scope>NUCLEOTIDE SEQUENCE</scope>
    <source>
        <strain evidence="9">1748</strain>
    </source>
</reference>
<keyword evidence="1" id="KW-0813">Transport</keyword>
<sequence>MIHIFESDCRGKVPGHKEQTDKSDIVLYQPKVVYVPATDNKGAQLIKALPVGEKVKIGSLLGIRPDFNLPVYSPVSGTIKAIVKKKNSILGRPADFFEIENDGSDDQVFMKPLVANPNAEEVVEKIRESGLVGLGGAGFPTYMKYKTDAKIDTLIVNAAECEPYLTTDFVMGTRTELSEFFKTINVLLQAFHIKNCIIGVKADKEELITSLTNGIKASENEHITLKKLKPRYPAGYERNLVYECTKRKYDALPCEVGVIVNNIQTLIELGHFFFQGAVVSKRLITVSGMVNNPSNILTPFGLTADDALNAVGGSKLEEGVVINGGPMCGEAISKGDVPLLVTCGGITVLPLKKFREEPCLRCGECTANCPCNLQPCEINYAAKHDDYDRVYDLDVLRCVQCGLCSYVCPSHIDVAAGVKQAKSLVVFKCARARKK</sequence>
<dbReference type="GO" id="GO:0016020">
    <property type="term" value="C:membrane"/>
    <property type="evidence" value="ECO:0007669"/>
    <property type="project" value="InterPro"/>
</dbReference>
<dbReference type="EMBL" id="JADING010000060">
    <property type="protein sequence ID" value="MBO8414260.1"/>
    <property type="molecule type" value="Genomic_DNA"/>
</dbReference>
<evidence type="ECO:0000313" key="9">
    <source>
        <dbReference type="EMBL" id="MBO8414260.1"/>
    </source>
</evidence>
<dbReference type="PANTHER" id="PTHR43034">
    <property type="entry name" value="ION-TRANSLOCATING OXIDOREDUCTASE COMPLEX SUBUNIT C"/>
    <property type="match status" value="1"/>
</dbReference>
<organism evidence="9 10">
    <name type="scientific">Candidatus Scatoplasma merdavium</name>
    <dbReference type="NCBI Taxonomy" id="2840932"/>
    <lineage>
        <taxon>Bacteria</taxon>
        <taxon>Bacillati</taxon>
        <taxon>Bacillota</taxon>
        <taxon>Bacilli</taxon>
        <taxon>Bacillales</taxon>
        <taxon>Candidatus Scatoplasma</taxon>
    </lineage>
</organism>
<accession>A0A9D9D6Q0</accession>
<dbReference type="InterPro" id="IPR017900">
    <property type="entry name" value="4Fe4S_Fe_S_CS"/>
</dbReference>
<evidence type="ECO:0000256" key="2">
    <source>
        <dbReference type="ARBA" id="ARBA00022485"/>
    </source>
</evidence>
<dbReference type="SUPFAM" id="SSF142019">
    <property type="entry name" value="Nqo1 FMN-binding domain-like"/>
    <property type="match status" value="1"/>
</dbReference>
<dbReference type="InterPro" id="IPR026902">
    <property type="entry name" value="RnfC_N"/>
</dbReference>
<evidence type="ECO:0000256" key="7">
    <source>
        <dbReference type="ARBA" id="ARBA00023014"/>
    </source>
</evidence>
<dbReference type="InterPro" id="IPR037225">
    <property type="entry name" value="Nuo51_FMN-bd_sf"/>
</dbReference>
<evidence type="ECO:0000256" key="6">
    <source>
        <dbReference type="ARBA" id="ARBA00023004"/>
    </source>
</evidence>
<dbReference type="GO" id="GO:0051539">
    <property type="term" value="F:4 iron, 4 sulfur cluster binding"/>
    <property type="evidence" value="ECO:0007669"/>
    <property type="project" value="UniProtKB-KW"/>
</dbReference>
<keyword evidence="6" id="KW-0408">Iron</keyword>
<name>A0A9D9D6Q0_9BACL</name>
<gene>
    <name evidence="9" type="ORF">IAC78_02105</name>
</gene>
<evidence type="ECO:0000256" key="5">
    <source>
        <dbReference type="ARBA" id="ARBA00022982"/>
    </source>
</evidence>
<dbReference type="NCBIfam" id="TIGR01945">
    <property type="entry name" value="rnfC"/>
    <property type="match status" value="1"/>
</dbReference>
<dbReference type="Pfam" id="PF01512">
    <property type="entry name" value="Complex1_51K"/>
    <property type="match status" value="1"/>
</dbReference>
<protein>
    <submittedName>
        <fullName evidence="9">RnfABCDGE type electron transport complex subunit C</fullName>
    </submittedName>
</protein>
<keyword evidence="3" id="KW-0479">Metal-binding</keyword>
<dbReference type="PROSITE" id="PS00198">
    <property type="entry name" value="4FE4S_FER_1"/>
    <property type="match status" value="1"/>
</dbReference>
<reference evidence="9" key="2">
    <citation type="journal article" date="2021" name="PeerJ">
        <title>Extensive microbial diversity within the chicken gut microbiome revealed by metagenomics and culture.</title>
        <authorList>
            <person name="Gilroy R."/>
            <person name="Ravi A."/>
            <person name="Getino M."/>
            <person name="Pursley I."/>
            <person name="Horton D.L."/>
            <person name="Alikhan N.F."/>
            <person name="Baker D."/>
            <person name="Gharbi K."/>
            <person name="Hall N."/>
            <person name="Watson M."/>
            <person name="Adriaenssens E.M."/>
            <person name="Foster-Nyarko E."/>
            <person name="Jarju S."/>
            <person name="Secka A."/>
            <person name="Antonio M."/>
            <person name="Oren A."/>
            <person name="Chaudhuri R.R."/>
            <person name="La Ragione R."/>
            <person name="Hildebrand F."/>
            <person name="Pallen M.J."/>
        </authorList>
    </citation>
    <scope>NUCLEOTIDE SEQUENCE</scope>
    <source>
        <strain evidence="9">1748</strain>
    </source>
</reference>
<keyword evidence="5" id="KW-0249">Electron transport</keyword>
<evidence type="ECO:0000256" key="4">
    <source>
        <dbReference type="ARBA" id="ARBA00022737"/>
    </source>
</evidence>
<comment type="caution">
    <text evidence="9">The sequence shown here is derived from an EMBL/GenBank/DDBJ whole genome shotgun (WGS) entry which is preliminary data.</text>
</comment>
<dbReference type="SUPFAM" id="SSF46548">
    <property type="entry name" value="alpha-helical ferredoxin"/>
    <property type="match status" value="1"/>
</dbReference>
<dbReference type="GO" id="GO:0046872">
    <property type="term" value="F:metal ion binding"/>
    <property type="evidence" value="ECO:0007669"/>
    <property type="project" value="UniProtKB-KW"/>
</dbReference>
<dbReference type="InterPro" id="IPR011538">
    <property type="entry name" value="Nuo51_FMN-bd"/>
</dbReference>
<keyword evidence="2" id="KW-0004">4Fe-4S</keyword>
<dbReference type="InterPro" id="IPR017896">
    <property type="entry name" value="4Fe4S_Fe-S-bd"/>
</dbReference>
<dbReference type="Gene3D" id="3.40.50.11540">
    <property type="entry name" value="NADH-ubiquinone oxidoreductase 51kDa subunit"/>
    <property type="match status" value="1"/>
</dbReference>
<dbReference type="AlphaFoldDB" id="A0A9D9D6Q0"/>
<dbReference type="Gene3D" id="3.30.70.3270">
    <property type="match status" value="1"/>
</dbReference>
<evidence type="ECO:0000256" key="1">
    <source>
        <dbReference type="ARBA" id="ARBA00022448"/>
    </source>
</evidence>
<evidence type="ECO:0000313" key="10">
    <source>
        <dbReference type="Proteomes" id="UP000823629"/>
    </source>
</evidence>
<evidence type="ECO:0000259" key="8">
    <source>
        <dbReference type="PROSITE" id="PS51379"/>
    </source>
</evidence>
<dbReference type="PROSITE" id="PS51379">
    <property type="entry name" value="4FE4S_FER_2"/>
    <property type="match status" value="2"/>
</dbReference>
<feature type="domain" description="4Fe-4S ferredoxin-type" evidence="8">
    <location>
        <begin position="389"/>
        <end position="417"/>
    </location>
</feature>
<evidence type="ECO:0000256" key="3">
    <source>
        <dbReference type="ARBA" id="ARBA00022723"/>
    </source>
</evidence>
<dbReference type="PANTHER" id="PTHR43034:SF2">
    <property type="entry name" value="ION-TRANSLOCATING OXIDOREDUCTASE COMPLEX SUBUNIT C"/>
    <property type="match status" value="1"/>
</dbReference>
<keyword evidence="7" id="KW-0411">Iron-sulfur</keyword>
<dbReference type="InterPro" id="IPR010208">
    <property type="entry name" value="Ion_transpt_RnfC/RsxC"/>
</dbReference>
<dbReference type="GO" id="GO:0009055">
    <property type="term" value="F:electron transfer activity"/>
    <property type="evidence" value="ECO:0007669"/>
    <property type="project" value="InterPro"/>
</dbReference>
<dbReference type="Proteomes" id="UP000823629">
    <property type="component" value="Unassembled WGS sequence"/>
</dbReference>
<proteinExistence type="predicted"/>
<keyword evidence="4" id="KW-0677">Repeat</keyword>
<feature type="domain" description="4Fe-4S ferredoxin-type" evidence="8">
    <location>
        <begin position="350"/>
        <end position="379"/>
    </location>
</feature>